<dbReference type="Proteomes" id="UP000054565">
    <property type="component" value="Unassembled WGS sequence"/>
</dbReference>
<protein>
    <submittedName>
        <fullName evidence="1">Uncharacterized protein</fullName>
    </submittedName>
</protein>
<organism evidence="1 2">
    <name type="scientific">Coccidioides immitis RMSCC 2394</name>
    <dbReference type="NCBI Taxonomy" id="404692"/>
    <lineage>
        <taxon>Eukaryota</taxon>
        <taxon>Fungi</taxon>
        <taxon>Dikarya</taxon>
        <taxon>Ascomycota</taxon>
        <taxon>Pezizomycotina</taxon>
        <taxon>Eurotiomycetes</taxon>
        <taxon>Eurotiomycetidae</taxon>
        <taxon>Onygenales</taxon>
        <taxon>Onygenaceae</taxon>
        <taxon>Coccidioides</taxon>
    </lineage>
</organism>
<dbReference type="EMBL" id="DS028093">
    <property type="protein sequence ID" value="KMO99970.1"/>
    <property type="molecule type" value="Genomic_DNA"/>
</dbReference>
<proteinExistence type="predicted"/>
<dbReference type="AlphaFoldDB" id="A0A0J6XUY0"/>
<sequence length="167" mass="18314">MTAQMNGASFFQPYLLDIRLISGLFPRLGGNFFSSNRSLLADRLYLANSFAPESSSASRYGFREVTDSYSTGGKRGSELGFQSWGAPADLDSFDFPPQPIKVYKGSPDACVPEQSYRHVLMGALWKDSGILVAVESDILDTGEMQGISETLQLAVTPTRRTATKRKI</sequence>
<evidence type="ECO:0000313" key="1">
    <source>
        <dbReference type="EMBL" id="KMO99970.1"/>
    </source>
</evidence>
<gene>
    <name evidence="1" type="ORF">CIRG_00113</name>
</gene>
<name>A0A0J6XUY0_COCIT</name>
<reference evidence="2" key="1">
    <citation type="journal article" date="2010" name="Genome Res.">
        <title>Population genomic sequencing of Coccidioides fungi reveals recent hybridization and transposon control.</title>
        <authorList>
            <person name="Neafsey D.E."/>
            <person name="Barker B.M."/>
            <person name="Sharpton T.J."/>
            <person name="Stajich J.E."/>
            <person name="Park D.J."/>
            <person name="Whiston E."/>
            <person name="Hung C.-Y."/>
            <person name="McMahan C."/>
            <person name="White J."/>
            <person name="Sykes S."/>
            <person name="Heiman D."/>
            <person name="Young S."/>
            <person name="Zeng Q."/>
            <person name="Abouelleil A."/>
            <person name="Aftuck L."/>
            <person name="Bessette D."/>
            <person name="Brown A."/>
            <person name="FitzGerald M."/>
            <person name="Lui A."/>
            <person name="Macdonald J.P."/>
            <person name="Priest M."/>
            <person name="Orbach M.J."/>
            <person name="Galgiani J.N."/>
            <person name="Kirkland T.N."/>
            <person name="Cole G.T."/>
            <person name="Birren B.W."/>
            <person name="Henn M.R."/>
            <person name="Taylor J.W."/>
            <person name="Rounsley S.D."/>
        </authorList>
    </citation>
    <scope>NUCLEOTIDE SEQUENCE [LARGE SCALE GENOMIC DNA]</scope>
    <source>
        <strain evidence="2">RMSCC 2394</strain>
    </source>
</reference>
<accession>A0A0J6XUY0</accession>
<evidence type="ECO:0000313" key="2">
    <source>
        <dbReference type="Proteomes" id="UP000054565"/>
    </source>
</evidence>